<protein>
    <submittedName>
        <fullName evidence="1">Uncharacterized protein</fullName>
    </submittedName>
</protein>
<keyword evidence="2" id="KW-1185">Reference proteome</keyword>
<sequence>MKRARNTDSAIDQRQLHCGLSGYLITCANRQDQRALIEAFRLVNGALQELDSTITGATACRNEDEVQELSGEQIRLFSSMECQTLL</sequence>
<name>A0A448XH71_9PLAT</name>
<proteinExistence type="predicted"/>
<accession>A0A448XH71</accession>
<dbReference type="AlphaFoldDB" id="A0A448XH71"/>
<gene>
    <name evidence="1" type="ORF">PXEA_LOCUS29913</name>
</gene>
<dbReference type="EMBL" id="CAAALY010252302">
    <property type="protein sequence ID" value="VEL36473.1"/>
    <property type="molecule type" value="Genomic_DNA"/>
</dbReference>
<evidence type="ECO:0000313" key="2">
    <source>
        <dbReference type="Proteomes" id="UP000784294"/>
    </source>
</evidence>
<evidence type="ECO:0000313" key="1">
    <source>
        <dbReference type="EMBL" id="VEL36473.1"/>
    </source>
</evidence>
<reference evidence="1" key="1">
    <citation type="submission" date="2018-11" db="EMBL/GenBank/DDBJ databases">
        <authorList>
            <consortium name="Pathogen Informatics"/>
        </authorList>
    </citation>
    <scope>NUCLEOTIDE SEQUENCE</scope>
</reference>
<organism evidence="1 2">
    <name type="scientific">Protopolystoma xenopodis</name>
    <dbReference type="NCBI Taxonomy" id="117903"/>
    <lineage>
        <taxon>Eukaryota</taxon>
        <taxon>Metazoa</taxon>
        <taxon>Spiralia</taxon>
        <taxon>Lophotrochozoa</taxon>
        <taxon>Platyhelminthes</taxon>
        <taxon>Monogenea</taxon>
        <taxon>Polyopisthocotylea</taxon>
        <taxon>Polystomatidea</taxon>
        <taxon>Polystomatidae</taxon>
        <taxon>Protopolystoma</taxon>
    </lineage>
</organism>
<dbReference type="Proteomes" id="UP000784294">
    <property type="component" value="Unassembled WGS sequence"/>
</dbReference>
<comment type="caution">
    <text evidence="1">The sequence shown here is derived from an EMBL/GenBank/DDBJ whole genome shotgun (WGS) entry which is preliminary data.</text>
</comment>